<feature type="transmembrane region" description="Helical" evidence="8">
    <location>
        <begin position="100"/>
        <end position="121"/>
    </location>
</feature>
<feature type="transmembrane region" description="Helical" evidence="8">
    <location>
        <begin position="243"/>
        <end position="265"/>
    </location>
</feature>
<reference evidence="9 10" key="1">
    <citation type="journal article" date="2012" name="ISME J.">
        <title>Nitrification expanded: discovery, physiology and genomics of a nitrite-oxidizing bacterium from the phylum Chloroflexi.</title>
        <authorList>
            <person name="Sorokin D.Y."/>
            <person name="Lucker S."/>
            <person name="Vejmelkova D."/>
            <person name="Kostrikina N.A."/>
            <person name="Kleerebezem R."/>
            <person name="Rijpstra W.I."/>
            <person name="Damste J.S."/>
            <person name="Le Paslier D."/>
            <person name="Muyzer G."/>
            <person name="Wagner M."/>
            <person name="van Loosdrecht M.C."/>
            <person name="Daims H."/>
        </authorList>
    </citation>
    <scope>NUCLEOTIDE SEQUENCE [LARGE SCALE GENOMIC DNA]</scope>
    <source>
        <strain evidence="10">none</strain>
    </source>
</reference>
<dbReference type="RefSeq" id="WP_008480728.1">
    <property type="nucleotide sequence ID" value="NZ_CAGS01000481.1"/>
</dbReference>
<feature type="transmembrane region" description="Helical" evidence="8">
    <location>
        <begin position="210"/>
        <end position="231"/>
    </location>
</feature>
<evidence type="ECO:0000256" key="3">
    <source>
        <dbReference type="ARBA" id="ARBA00022448"/>
    </source>
</evidence>
<comment type="caution">
    <text evidence="9">The sequence shown here is derived from an EMBL/GenBank/DDBJ whole genome shotgun (WGS) entry which is preliminary data.</text>
</comment>
<keyword evidence="5 8" id="KW-0812">Transmembrane</keyword>
<keyword evidence="6 8" id="KW-1133">Transmembrane helix</keyword>
<dbReference type="Pfam" id="PF03595">
    <property type="entry name" value="SLAC1"/>
    <property type="match status" value="1"/>
</dbReference>
<accession>I4ELU8</accession>
<evidence type="ECO:0000256" key="8">
    <source>
        <dbReference type="SAM" id="Phobius"/>
    </source>
</evidence>
<feature type="transmembrane region" description="Helical" evidence="8">
    <location>
        <begin position="77"/>
        <end position="94"/>
    </location>
</feature>
<feature type="transmembrane region" description="Helical" evidence="8">
    <location>
        <begin position="316"/>
        <end position="338"/>
    </location>
</feature>
<evidence type="ECO:0000256" key="5">
    <source>
        <dbReference type="ARBA" id="ARBA00022692"/>
    </source>
</evidence>
<feature type="transmembrane region" description="Helical" evidence="8">
    <location>
        <begin position="382"/>
        <end position="399"/>
    </location>
</feature>
<proteinExistence type="inferred from homology"/>
<dbReference type="GO" id="GO:0000319">
    <property type="term" value="F:sulfite transmembrane transporter activity"/>
    <property type="evidence" value="ECO:0007669"/>
    <property type="project" value="TreeGrafter"/>
</dbReference>
<dbReference type="PANTHER" id="PTHR31686:SF1">
    <property type="entry name" value="SULFITE EFFLUX PUMP SSU1"/>
    <property type="match status" value="1"/>
</dbReference>
<dbReference type="Gene3D" id="1.50.10.150">
    <property type="entry name" value="Voltage-dependent anion channel"/>
    <property type="match status" value="1"/>
</dbReference>
<evidence type="ECO:0000256" key="2">
    <source>
        <dbReference type="ARBA" id="ARBA00008566"/>
    </source>
</evidence>
<keyword evidence="10" id="KW-1185">Reference proteome</keyword>
<name>I4ELU8_9BACT</name>
<evidence type="ECO:0000313" key="10">
    <source>
        <dbReference type="Proteomes" id="UP000004221"/>
    </source>
</evidence>
<dbReference type="OrthoDB" id="958273at2"/>
<dbReference type="EMBL" id="CAGS01000481">
    <property type="protein sequence ID" value="CCF85661.1"/>
    <property type="molecule type" value="Genomic_DNA"/>
</dbReference>
<sequence length="418" mass="46536">MATVTGLARLTPPRIPFIARATRTKTKEARKREAVDVTWIPGTKDREIERTKQAGGPSQQPRPVGIIDAAARDLNPSYFAGVMATGIVSIAAKLSGMETIGWTLFRLNAVFFGILCFLTLIRVARHFPRIVQDFTSHARGAGFFTLVPATCVLGTQFMVFLEGSSLGTRYGLLLWIAGILLWLLLMYTFIPVMTIQHVSSTLETGINGAWLLAVVATQGISVLGASVAPLLPWEDGIQFLNLAMFLAGCMLYVMIITLIFYRLTFLGLTPEMFTPPYWINMGAVAITTLAGSTLILNASHWAFFQEILPFLKGFTLFFWAIGTWWIPVLVVVFGWRHLYKRVPLRYDPQYWGMVFPLGMYTVCTYKLTAAIGLPFLATIPHIFVYFALIAWSATFLGLLHRVANSVYVSYLTPAPSRK</sequence>
<comment type="subcellular location">
    <subcellularLocation>
        <location evidence="1">Cell membrane</location>
        <topology evidence="1">Multi-pass membrane protein</topology>
    </subcellularLocation>
</comment>
<evidence type="ECO:0000256" key="1">
    <source>
        <dbReference type="ARBA" id="ARBA00004651"/>
    </source>
</evidence>
<dbReference type="Proteomes" id="UP000004221">
    <property type="component" value="Unassembled WGS sequence"/>
</dbReference>
<dbReference type="PANTHER" id="PTHR31686">
    <property type="match status" value="1"/>
</dbReference>
<dbReference type="InterPro" id="IPR004695">
    <property type="entry name" value="SLAC1/Mae1/Ssu1/TehA"/>
</dbReference>
<dbReference type="InterPro" id="IPR038665">
    <property type="entry name" value="Voltage-dep_anion_channel_sf"/>
</dbReference>
<dbReference type="AlphaFoldDB" id="I4ELU8"/>
<feature type="transmembrane region" description="Helical" evidence="8">
    <location>
        <begin position="172"/>
        <end position="190"/>
    </location>
</feature>
<evidence type="ECO:0000256" key="7">
    <source>
        <dbReference type="ARBA" id="ARBA00023136"/>
    </source>
</evidence>
<feature type="transmembrane region" description="Helical" evidence="8">
    <location>
        <begin position="141"/>
        <end position="160"/>
    </location>
</feature>
<keyword evidence="7 8" id="KW-0472">Membrane</keyword>
<gene>
    <name evidence="9" type="ORF">NITHO_5310005</name>
</gene>
<keyword evidence="4" id="KW-1003">Cell membrane</keyword>
<evidence type="ECO:0000256" key="4">
    <source>
        <dbReference type="ARBA" id="ARBA00022475"/>
    </source>
</evidence>
<protein>
    <submittedName>
        <fullName evidence="9">Putative C4-dicarboxylate transporter/malic acid transport protein</fullName>
    </submittedName>
</protein>
<dbReference type="GO" id="GO:0005886">
    <property type="term" value="C:plasma membrane"/>
    <property type="evidence" value="ECO:0007669"/>
    <property type="project" value="UniProtKB-SubCell"/>
</dbReference>
<dbReference type="CDD" id="cd09319">
    <property type="entry name" value="TDT_like_1"/>
    <property type="match status" value="1"/>
</dbReference>
<dbReference type="InterPro" id="IPR051629">
    <property type="entry name" value="Sulfite_efflux_TDT"/>
</dbReference>
<evidence type="ECO:0000313" key="9">
    <source>
        <dbReference type="EMBL" id="CCF85661.1"/>
    </source>
</evidence>
<keyword evidence="3" id="KW-0813">Transport</keyword>
<feature type="transmembrane region" description="Helical" evidence="8">
    <location>
        <begin position="277"/>
        <end position="296"/>
    </location>
</feature>
<organism evidence="9 10">
    <name type="scientific">Nitrolancea hollandica Lb</name>
    <dbReference type="NCBI Taxonomy" id="1129897"/>
    <lineage>
        <taxon>Bacteria</taxon>
        <taxon>Pseudomonadati</taxon>
        <taxon>Thermomicrobiota</taxon>
        <taxon>Thermomicrobia</taxon>
        <taxon>Sphaerobacterales</taxon>
        <taxon>Sphaerobacterineae</taxon>
        <taxon>Sphaerobacteraceae</taxon>
        <taxon>Nitrolancea</taxon>
    </lineage>
</organism>
<evidence type="ECO:0000256" key="6">
    <source>
        <dbReference type="ARBA" id="ARBA00022989"/>
    </source>
</evidence>
<comment type="similarity">
    <text evidence="2">Belongs to the tellurite-resistance/dicarboxylate transporter (TDT) family.</text>
</comment>
<feature type="transmembrane region" description="Helical" evidence="8">
    <location>
        <begin position="350"/>
        <end position="376"/>
    </location>
</feature>